<dbReference type="Proteomes" id="UP000246894">
    <property type="component" value="Chromosome"/>
</dbReference>
<gene>
    <name evidence="1" type="ORF">AURMO_01509</name>
</gene>
<keyword evidence="2" id="KW-1185">Reference proteome</keyword>
<organism evidence="1 2">
    <name type="scientific">Aurantimicrobium photophilum</name>
    <dbReference type="NCBI Taxonomy" id="1987356"/>
    <lineage>
        <taxon>Bacteria</taxon>
        <taxon>Bacillati</taxon>
        <taxon>Actinomycetota</taxon>
        <taxon>Actinomycetes</taxon>
        <taxon>Micrococcales</taxon>
        <taxon>Microbacteriaceae</taxon>
        <taxon>Aurantimicrobium</taxon>
    </lineage>
</organism>
<sequence>MGDIANGVNNEFTLDNPDALVQRLFGVISIDGHSLAR</sequence>
<accession>A0A2Z3RZ81</accession>
<dbReference type="AlphaFoldDB" id="A0A2Z3RZ81"/>
<dbReference type="KEGG" id="aum:AURMO_01509"/>
<name>A0A2Z3RZ81_9MICO</name>
<evidence type="ECO:0000313" key="1">
    <source>
        <dbReference type="EMBL" id="AWR22095.1"/>
    </source>
</evidence>
<reference evidence="1 2" key="1">
    <citation type="submission" date="2017-10" db="EMBL/GenBank/DDBJ databases">
        <title>Genome of an Actinobacterium that displays light-enhanced growth.</title>
        <authorList>
            <person name="Maresca J.A."/>
            <person name="Hempel P."/>
            <person name="Shevchenko O."/>
            <person name="Miller K.J."/>
            <person name="Hahn M.W."/>
        </authorList>
    </citation>
    <scope>NUCLEOTIDE SEQUENCE [LARGE SCALE GENOMIC DNA]</scope>
    <source>
        <strain evidence="1 2">MWH-Mo1</strain>
    </source>
</reference>
<evidence type="ECO:0000313" key="2">
    <source>
        <dbReference type="Proteomes" id="UP000246894"/>
    </source>
</evidence>
<protein>
    <submittedName>
        <fullName evidence="1">Uncharacterized protein</fullName>
    </submittedName>
</protein>
<proteinExistence type="predicted"/>
<dbReference type="EMBL" id="CP023994">
    <property type="protein sequence ID" value="AWR22095.1"/>
    <property type="molecule type" value="Genomic_DNA"/>
</dbReference>